<evidence type="ECO:0000313" key="2">
    <source>
        <dbReference type="Proteomes" id="UP000176944"/>
    </source>
</evidence>
<evidence type="ECO:0000313" key="1">
    <source>
        <dbReference type="EMBL" id="AOY81051.1"/>
    </source>
</evidence>
<dbReference type="Proteomes" id="UP000176944">
    <property type="component" value="Chromosome"/>
</dbReference>
<accession>A0A1D9G0E1</accession>
<name>A0A1D9G0E1_MOOP1</name>
<dbReference type="Pfam" id="PF08869">
    <property type="entry name" value="XisI"/>
    <property type="match status" value="1"/>
</dbReference>
<reference evidence="2" key="1">
    <citation type="submission" date="2016-10" db="EMBL/GenBank/DDBJ databases">
        <title>Comparative genomics uncovers the prolific and rare metabolic potential of the cyanobacterial genus Moorea.</title>
        <authorList>
            <person name="Leao T."/>
            <person name="Castelao G."/>
            <person name="Korobeynikov A."/>
            <person name="Monroe E.A."/>
            <person name="Podell S."/>
            <person name="Glukhov E."/>
            <person name="Allen E."/>
            <person name="Gerwick W.H."/>
            <person name="Gerwick L."/>
        </authorList>
    </citation>
    <scope>NUCLEOTIDE SEQUENCE [LARGE SCALE GENOMIC DNA]</scope>
    <source>
        <strain evidence="2">JHB</strain>
    </source>
</reference>
<dbReference type="SUPFAM" id="SSF143847">
    <property type="entry name" value="XisI-like"/>
    <property type="match status" value="1"/>
</dbReference>
<gene>
    <name evidence="1" type="ORF">BJP36_15210</name>
</gene>
<dbReference type="InterPro" id="IPR035943">
    <property type="entry name" value="XisI-like_sf"/>
</dbReference>
<dbReference type="InterPro" id="IPR014968">
    <property type="entry name" value="XisI"/>
</dbReference>
<protein>
    <submittedName>
        <fullName evidence="1">XisI protein</fullName>
    </submittedName>
</protein>
<dbReference type="AlphaFoldDB" id="A0A1D9G0E1"/>
<dbReference type="Gene3D" id="3.30.310.110">
    <property type="entry name" value="XisI-like"/>
    <property type="match status" value="1"/>
</dbReference>
<dbReference type="EMBL" id="CP017708">
    <property type="protein sequence ID" value="AOY81051.1"/>
    <property type="molecule type" value="Genomic_DNA"/>
</dbReference>
<organism evidence="1 2">
    <name type="scientific">Moorena producens (strain JHB)</name>
    <dbReference type="NCBI Taxonomy" id="1454205"/>
    <lineage>
        <taxon>Bacteria</taxon>
        <taxon>Bacillati</taxon>
        <taxon>Cyanobacteriota</taxon>
        <taxon>Cyanophyceae</taxon>
        <taxon>Coleofasciculales</taxon>
        <taxon>Coleofasciculaceae</taxon>
        <taxon>Moorena</taxon>
    </lineage>
</organism>
<sequence length="114" mass="13343">MENLEKLQNYRSIIKQLLNQYASYKPSHGDIEIHSIFDPENDHYQVMAIGWDKKERVYGCSVHLEIKNGKIWIQNNNTEWDIGQDLVKMNVPKNDIVIGFQPPSMRQYSGYGTK</sequence>
<dbReference type="CDD" id="cd16382">
    <property type="entry name" value="XisI-like"/>
    <property type="match status" value="1"/>
</dbReference>
<proteinExistence type="predicted"/>